<dbReference type="Gene3D" id="3.30.200.20">
    <property type="entry name" value="Phosphorylase Kinase, domain 1"/>
    <property type="match status" value="1"/>
</dbReference>
<dbReference type="Pfam" id="PF13855">
    <property type="entry name" value="LRR_8"/>
    <property type="match status" value="1"/>
</dbReference>
<keyword evidence="11" id="KW-0067">ATP-binding</keyword>
<dbReference type="InterPro" id="IPR051809">
    <property type="entry name" value="Plant_receptor-like_S/T_kinase"/>
</dbReference>
<evidence type="ECO:0000313" key="17">
    <source>
        <dbReference type="Proteomes" id="UP000295252"/>
    </source>
</evidence>
<dbReference type="GO" id="GO:0006952">
    <property type="term" value="P:defense response"/>
    <property type="evidence" value="ECO:0007669"/>
    <property type="project" value="UniProtKB-ARBA"/>
</dbReference>
<comment type="similarity">
    <text evidence="2">Belongs to the RLP family.</text>
</comment>
<dbReference type="InterPro" id="IPR001245">
    <property type="entry name" value="Ser-Thr/Tyr_kinase_cat_dom"/>
</dbReference>
<evidence type="ECO:0000256" key="8">
    <source>
        <dbReference type="ARBA" id="ARBA00022989"/>
    </source>
</evidence>
<evidence type="ECO:0000256" key="12">
    <source>
        <dbReference type="SAM" id="MobiDB-lite"/>
    </source>
</evidence>
<protein>
    <recommendedName>
        <fullName evidence="15">Protein kinase domain-containing protein</fullName>
    </recommendedName>
</protein>
<dbReference type="Proteomes" id="UP000295252">
    <property type="component" value="Chromosome V"/>
</dbReference>
<feature type="transmembrane region" description="Helical" evidence="13">
    <location>
        <begin position="538"/>
        <end position="562"/>
    </location>
</feature>
<dbReference type="FunFam" id="3.30.200.20:FF:000432">
    <property type="entry name" value="LRR receptor-like serine/threonine-protein kinase EFR"/>
    <property type="match status" value="1"/>
</dbReference>
<dbReference type="InterPro" id="IPR000719">
    <property type="entry name" value="Prot_kinase_dom"/>
</dbReference>
<dbReference type="Pfam" id="PF08263">
    <property type="entry name" value="LRRNT_2"/>
    <property type="match status" value="1"/>
</dbReference>
<dbReference type="FunFam" id="3.80.10.10:FF:000095">
    <property type="entry name" value="LRR receptor-like serine/threonine-protein kinase GSO1"/>
    <property type="match status" value="1"/>
</dbReference>
<gene>
    <name evidence="16" type="ORF">GSCOC_T00018943001</name>
</gene>
<evidence type="ECO:0000256" key="2">
    <source>
        <dbReference type="ARBA" id="ARBA00009592"/>
    </source>
</evidence>
<evidence type="ECO:0000256" key="6">
    <source>
        <dbReference type="ARBA" id="ARBA00022729"/>
    </source>
</evidence>
<keyword evidence="17" id="KW-1185">Reference proteome</keyword>
<keyword evidence="5 13" id="KW-0812">Transmembrane</keyword>
<evidence type="ECO:0000256" key="7">
    <source>
        <dbReference type="ARBA" id="ARBA00022737"/>
    </source>
</evidence>
<dbReference type="GO" id="GO:0005886">
    <property type="term" value="C:plasma membrane"/>
    <property type="evidence" value="ECO:0007669"/>
    <property type="project" value="UniProtKB-SubCell"/>
</dbReference>
<keyword evidence="4" id="KW-0433">Leucine-rich repeat</keyword>
<proteinExistence type="inferred from homology"/>
<keyword evidence="6 14" id="KW-0732">Signal</keyword>
<feature type="binding site" evidence="11">
    <location>
        <position position="628"/>
    </location>
    <ligand>
        <name>ATP</name>
        <dbReference type="ChEBI" id="CHEBI:30616"/>
    </ligand>
</feature>
<keyword evidence="3" id="KW-1003">Cell membrane</keyword>
<feature type="signal peptide" evidence="14">
    <location>
        <begin position="1"/>
        <end position="29"/>
    </location>
</feature>
<dbReference type="InterPro" id="IPR001611">
    <property type="entry name" value="Leu-rich_rpt"/>
</dbReference>
<dbReference type="Gramene" id="CDP16553">
    <property type="protein sequence ID" value="CDP16553"/>
    <property type="gene ID" value="GSCOC_T00018943001"/>
</dbReference>
<name>A0A068V9D6_COFCA</name>
<evidence type="ECO:0000256" key="4">
    <source>
        <dbReference type="ARBA" id="ARBA00022614"/>
    </source>
</evidence>
<dbReference type="SUPFAM" id="SSF52075">
    <property type="entry name" value="Outer arm dynein light chain 1"/>
    <property type="match status" value="1"/>
</dbReference>
<keyword evidence="7" id="KW-0677">Repeat</keyword>
<dbReference type="SUPFAM" id="SSF52047">
    <property type="entry name" value="RNI-like"/>
    <property type="match status" value="1"/>
</dbReference>
<feature type="domain" description="Protein kinase" evidence="15">
    <location>
        <begin position="598"/>
        <end position="843"/>
    </location>
</feature>
<sequence>MWGFRPSTLANLSFRLLFAINFSVSHLSASKHFQNETDCLALLEFKNQIYDDPFEVLNSWNHSQHHCEWEGHLSGTISPHVGNLSFMRFIHLEENQFRGEIPQEFGHLFRLRVLNLSGNALSGKIPANLSYCSEMTAFSLMSNRLEGKIPINQLSNLKKLELLNIYSNNLTGEISSSIGNLPSLITVVLSFNNLGGYLPKEMRLLKKLAILRLGGNKLSGFTLPNLVVLAVGENKFYGNLPASITNASGLVTLDLSRNNFQGQVPANLGDLTNLQIINFSINLFGNNCTGDLDFVASLTNCSNLTSLSLSGNNFGGKFPKVMANLSNQLTKLYMGGNQQSGIIPEGFGNLTHSSLMHLMFGEDSFSGFLPREVGKLIHLVDLDVSQNQLAGGIPISLADCTNLENLYMQSNFFQGTIPPNLASLKSIQQLDLSSNNLTGSIPKELEKLQYLRYLNLSYNDIEGEVPNTDFQQCKSNIIDWQQQTLWRHSGIGVPTLPTRQRTQHPRFESRRGSASLKGESQNYQAVEDGKNRGKLKVIILPSIVLPATFLVLGAVLLYLLVYRIRERRLVARFSSMPTRIDELLRLSYHELLRSTSGFSPENLIGSGNFGAVYKGILEKLGNKLVAVKVVLDLQKNGASKSFKAECKTLRNIRHRNLISILSHCSNIDSKGDEFKALVYEFMENGNLDLWLHPETTDQATSCRITFFAHVGDFGLARLLPKPINRSSELGTGSTIAIKGSIGYADPPKYGMGVAASTLGDVYGYGILLLEMITRKRPIDDMFVDELDLHNYVNRALLGQVYEIMECVISLVKIGLKCSEKSPNDRMHMNEVVGKLHHIKDVFLGVSAYPKNLEA</sequence>
<keyword evidence="10" id="KW-0325">Glycoprotein</keyword>
<dbReference type="InterPro" id="IPR017441">
    <property type="entry name" value="Protein_kinase_ATP_BS"/>
</dbReference>
<dbReference type="GO" id="GO:0051707">
    <property type="term" value="P:response to other organism"/>
    <property type="evidence" value="ECO:0007669"/>
    <property type="project" value="UniProtKB-ARBA"/>
</dbReference>
<feature type="region of interest" description="Disordered" evidence="12">
    <location>
        <begin position="497"/>
        <end position="523"/>
    </location>
</feature>
<evidence type="ECO:0000259" key="15">
    <source>
        <dbReference type="PROSITE" id="PS50011"/>
    </source>
</evidence>
<dbReference type="InterPro" id="IPR013210">
    <property type="entry name" value="LRR_N_plant-typ"/>
</dbReference>
<evidence type="ECO:0000256" key="11">
    <source>
        <dbReference type="PROSITE-ProRule" id="PRU10141"/>
    </source>
</evidence>
<dbReference type="PROSITE" id="PS50011">
    <property type="entry name" value="PROTEIN_KINASE_DOM"/>
    <property type="match status" value="1"/>
</dbReference>
<evidence type="ECO:0000256" key="9">
    <source>
        <dbReference type="ARBA" id="ARBA00023136"/>
    </source>
</evidence>
<dbReference type="InterPro" id="IPR032675">
    <property type="entry name" value="LRR_dom_sf"/>
</dbReference>
<dbReference type="Gene3D" id="3.80.10.10">
    <property type="entry name" value="Ribonuclease Inhibitor"/>
    <property type="match status" value="4"/>
</dbReference>
<dbReference type="InterPro" id="IPR011009">
    <property type="entry name" value="Kinase-like_dom_sf"/>
</dbReference>
<dbReference type="Pfam" id="PF00560">
    <property type="entry name" value="LRR_1"/>
    <property type="match status" value="5"/>
</dbReference>
<dbReference type="PANTHER" id="PTHR27008:SF587">
    <property type="entry name" value="PROTEIN KINASE DOMAIN-CONTAINING PROTEIN"/>
    <property type="match status" value="1"/>
</dbReference>
<dbReference type="Gene3D" id="1.10.510.10">
    <property type="entry name" value="Transferase(Phosphotransferase) domain 1"/>
    <property type="match status" value="1"/>
</dbReference>
<organism evidence="16 17">
    <name type="scientific">Coffea canephora</name>
    <name type="common">Robusta coffee</name>
    <dbReference type="NCBI Taxonomy" id="49390"/>
    <lineage>
        <taxon>Eukaryota</taxon>
        <taxon>Viridiplantae</taxon>
        <taxon>Streptophyta</taxon>
        <taxon>Embryophyta</taxon>
        <taxon>Tracheophyta</taxon>
        <taxon>Spermatophyta</taxon>
        <taxon>Magnoliopsida</taxon>
        <taxon>eudicotyledons</taxon>
        <taxon>Gunneridae</taxon>
        <taxon>Pentapetalae</taxon>
        <taxon>asterids</taxon>
        <taxon>lamiids</taxon>
        <taxon>Gentianales</taxon>
        <taxon>Rubiaceae</taxon>
        <taxon>Ixoroideae</taxon>
        <taxon>Gardenieae complex</taxon>
        <taxon>Bertiereae - Coffeeae clade</taxon>
        <taxon>Coffeeae</taxon>
        <taxon>Coffea</taxon>
    </lineage>
</organism>
<dbReference type="GO" id="GO:0004672">
    <property type="term" value="F:protein kinase activity"/>
    <property type="evidence" value="ECO:0007669"/>
    <property type="project" value="InterPro"/>
</dbReference>
<comment type="subcellular location">
    <subcellularLocation>
        <location evidence="1">Cell membrane</location>
        <topology evidence="1">Single-pass membrane protein</topology>
    </subcellularLocation>
</comment>
<reference evidence="17" key="1">
    <citation type="journal article" date="2014" name="Science">
        <title>The coffee genome provides insight into the convergent evolution of caffeine biosynthesis.</title>
        <authorList>
            <person name="Denoeud F."/>
            <person name="Carretero-Paulet L."/>
            <person name="Dereeper A."/>
            <person name="Droc G."/>
            <person name="Guyot R."/>
            <person name="Pietrella M."/>
            <person name="Zheng C."/>
            <person name="Alberti A."/>
            <person name="Anthony F."/>
            <person name="Aprea G."/>
            <person name="Aury J.M."/>
            <person name="Bento P."/>
            <person name="Bernard M."/>
            <person name="Bocs S."/>
            <person name="Campa C."/>
            <person name="Cenci A."/>
            <person name="Combes M.C."/>
            <person name="Crouzillat D."/>
            <person name="Da Silva C."/>
            <person name="Daddiego L."/>
            <person name="De Bellis F."/>
            <person name="Dussert S."/>
            <person name="Garsmeur O."/>
            <person name="Gayraud T."/>
            <person name="Guignon V."/>
            <person name="Jahn K."/>
            <person name="Jamilloux V."/>
            <person name="Joet T."/>
            <person name="Labadie K."/>
            <person name="Lan T."/>
            <person name="Leclercq J."/>
            <person name="Lepelley M."/>
            <person name="Leroy T."/>
            <person name="Li L.T."/>
            <person name="Librado P."/>
            <person name="Lopez L."/>
            <person name="Munoz A."/>
            <person name="Noel B."/>
            <person name="Pallavicini A."/>
            <person name="Perrotta G."/>
            <person name="Poncet V."/>
            <person name="Pot D."/>
            <person name="Priyono X."/>
            <person name="Rigoreau M."/>
            <person name="Rouard M."/>
            <person name="Rozas J."/>
            <person name="Tranchant-Dubreuil C."/>
            <person name="VanBuren R."/>
            <person name="Zhang Q."/>
            <person name="Andrade A.C."/>
            <person name="Argout X."/>
            <person name="Bertrand B."/>
            <person name="de Kochko A."/>
            <person name="Graziosi G."/>
            <person name="Henry R.J."/>
            <person name="Jayarama X."/>
            <person name="Ming R."/>
            <person name="Nagai C."/>
            <person name="Rounsley S."/>
            <person name="Sankoff D."/>
            <person name="Giuliano G."/>
            <person name="Albert V.A."/>
            <person name="Wincker P."/>
            <person name="Lashermes P."/>
        </authorList>
    </citation>
    <scope>NUCLEOTIDE SEQUENCE [LARGE SCALE GENOMIC DNA]</scope>
    <source>
        <strain evidence="17">cv. DH200-94</strain>
    </source>
</reference>
<dbReference type="FunCoup" id="A0A068V9D6">
    <property type="interactions" value="748"/>
</dbReference>
<dbReference type="AlphaFoldDB" id="A0A068V9D6"/>
<dbReference type="OMA" id="RNRIHEC"/>
<dbReference type="InParanoid" id="A0A068V9D6"/>
<dbReference type="EMBL" id="HG739216">
    <property type="protein sequence ID" value="CDP16553.1"/>
    <property type="molecule type" value="Genomic_DNA"/>
</dbReference>
<evidence type="ECO:0000256" key="14">
    <source>
        <dbReference type="SAM" id="SignalP"/>
    </source>
</evidence>
<dbReference type="PANTHER" id="PTHR27008">
    <property type="entry name" value="OS04G0122200 PROTEIN"/>
    <property type="match status" value="1"/>
</dbReference>
<accession>A0A068V9D6</accession>
<feature type="chain" id="PRO_5001655697" description="Protein kinase domain-containing protein" evidence="14">
    <location>
        <begin position="30"/>
        <end position="854"/>
    </location>
</feature>
<dbReference type="GO" id="GO:0005524">
    <property type="term" value="F:ATP binding"/>
    <property type="evidence" value="ECO:0007669"/>
    <property type="project" value="UniProtKB-UniRule"/>
</dbReference>
<dbReference type="Pfam" id="PF07714">
    <property type="entry name" value="PK_Tyr_Ser-Thr"/>
    <property type="match status" value="2"/>
</dbReference>
<evidence type="ECO:0000256" key="3">
    <source>
        <dbReference type="ARBA" id="ARBA00022475"/>
    </source>
</evidence>
<evidence type="ECO:0000256" key="1">
    <source>
        <dbReference type="ARBA" id="ARBA00004162"/>
    </source>
</evidence>
<evidence type="ECO:0000256" key="5">
    <source>
        <dbReference type="ARBA" id="ARBA00022692"/>
    </source>
</evidence>
<evidence type="ECO:0000256" key="10">
    <source>
        <dbReference type="ARBA" id="ARBA00023180"/>
    </source>
</evidence>
<evidence type="ECO:0000256" key="13">
    <source>
        <dbReference type="SAM" id="Phobius"/>
    </source>
</evidence>
<keyword evidence="9 13" id="KW-0472">Membrane</keyword>
<evidence type="ECO:0000313" key="16">
    <source>
        <dbReference type="EMBL" id="CDP16553.1"/>
    </source>
</evidence>
<keyword evidence="8 13" id="KW-1133">Transmembrane helix</keyword>
<dbReference type="SUPFAM" id="SSF56112">
    <property type="entry name" value="Protein kinase-like (PK-like)"/>
    <property type="match status" value="1"/>
</dbReference>
<keyword evidence="11" id="KW-0547">Nucleotide-binding</keyword>
<dbReference type="PROSITE" id="PS00107">
    <property type="entry name" value="PROTEIN_KINASE_ATP"/>
    <property type="match status" value="1"/>
</dbReference>
<dbReference type="PhylomeDB" id="A0A068V9D6"/>
<dbReference type="FunFam" id="3.80.10.10:FF:000111">
    <property type="entry name" value="LRR receptor-like serine/threonine-protein kinase ERECTA"/>
    <property type="match status" value="1"/>
</dbReference>